<dbReference type="PROSITE" id="PS50294">
    <property type="entry name" value="WD_REPEATS_REGION"/>
    <property type="match status" value="2"/>
</dbReference>
<keyword evidence="8" id="KW-0906">Nuclear pore complex</keyword>
<dbReference type="InterPro" id="IPR036322">
    <property type="entry name" value="WD40_repeat_dom_sf"/>
</dbReference>
<sequence length="369" mass="40996">MNQIARFDTHHEDLIHDVAYDYYGKRLATCSSDQRLKVWDFDDDIGSWEINEDWKGHDCSIIKVVWAHPEYGQVIASCSFDRTVKIWEEQEFELKNSQKRWAEKARLVESRGSVQDIEFSPSHMGLKLAICAADGIVRIYEAMEVTNIAHWTQPEEFEIFSPSTGGGGVGGTASLTPATASTVGSGSALRETEGSYCLSWYPGKFLSPMMAVGCGKENCAKIFKFDSATNKWFAAEVLGGHEGIVHDIAWAPNMGRSYQLIATACKDHHVRIFKLTEEHVVSGSQTGGPPGSGGINRQPGIKRFRVETVANFSDHGAEVWRVEWNVTGTILSSSGDDGKVRLWKAGLTDDWRCMSIISAEQRGGDYMDR</sequence>
<dbReference type="GO" id="GO:0005198">
    <property type="term" value="F:structural molecule activity"/>
    <property type="evidence" value="ECO:0007669"/>
    <property type="project" value="InterPro"/>
</dbReference>
<dbReference type="AlphaFoldDB" id="A0A433QMD2"/>
<dbReference type="Proteomes" id="UP000274822">
    <property type="component" value="Unassembled WGS sequence"/>
</dbReference>
<dbReference type="PROSITE" id="PS50082">
    <property type="entry name" value="WD_REPEATS_2"/>
    <property type="match status" value="3"/>
</dbReference>
<dbReference type="PROSITE" id="PS00678">
    <property type="entry name" value="WD_REPEATS_1"/>
    <property type="match status" value="1"/>
</dbReference>
<comment type="similarity">
    <text evidence="2">Belongs to the WD repeat SEC13 family.</text>
</comment>
<evidence type="ECO:0000256" key="8">
    <source>
        <dbReference type="ARBA" id="ARBA00023132"/>
    </source>
</evidence>
<dbReference type="PANTHER" id="PTHR11024:SF3">
    <property type="entry name" value="NUCLEOPORIN SEH1"/>
    <property type="match status" value="1"/>
</dbReference>
<feature type="repeat" description="WD" evidence="10">
    <location>
        <begin position="312"/>
        <end position="344"/>
    </location>
</feature>
<comment type="subcellular location">
    <subcellularLocation>
        <location evidence="1">Nucleus</location>
        <location evidence="1">Nuclear pore complex</location>
    </subcellularLocation>
</comment>
<accession>A0A433QMD2</accession>
<evidence type="ECO:0000256" key="3">
    <source>
        <dbReference type="ARBA" id="ARBA00022448"/>
    </source>
</evidence>
<dbReference type="SUPFAM" id="SSF50978">
    <property type="entry name" value="WD40 repeat-like"/>
    <property type="match status" value="1"/>
</dbReference>
<keyword evidence="6" id="KW-0509">mRNA transport</keyword>
<dbReference type="EMBL" id="RBNJ01003430">
    <property type="protein sequence ID" value="RUS30931.1"/>
    <property type="molecule type" value="Genomic_DNA"/>
</dbReference>
<organism evidence="11 12">
    <name type="scientific">Jimgerdemannia flammicorona</name>
    <dbReference type="NCBI Taxonomy" id="994334"/>
    <lineage>
        <taxon>Eukaryota</taxon>
        <taxon>Fungi</taxon>
        <taxon>Fungi incertae sedis</taxon>
        <taxon>Mucoromycota</taxon>
        <taxon>Mucoromycotina</taxon>
        <taxon>Endogonomycetes</taxon>
        <taxon>Endogonales</taxon>
        <taxon>Endogonaceae</taxon>
        <taxon>Jimgerdemannia</taxon>
    </lineage>
</organism>
<evidence type="ECO:0000256" key="10">
    <source>
        <dbReference type="PROSITE-ProRule" id="PRU00221"/>
    </source>
</evidence>
<dbReference type="GO" id="GO:0034198">
    <property type="term" value="P:cellular response to amino acid starvation"/>
    <property type="evidence" value="ECO:0007669"/>
    <property type="project" value="TreeGrafter"/>
</dbReference>
<evidence type="ECO:0000256" key="6">
    <source>
        <dbReference type="ARBA" id="ARBA00022816"/>
    </source>
</evidence>
<dbReference type="Gene3D" id="2.130.10.10">
    <property type="entry name" value="YVTN repeat-like/Quinoprotein amine dehydrogenase"/>
    <property type="match status" value="1"/>
</dbReference>
<keyword evidence="8" id="KW-0811">Translocation</keyword>
<evidence type="ECO:0000313" key="12">
    <source>
        <dbReference type="Proteomes" id="UP000274822"/>
    </source>
</evidence>
<keyword evidence="5" id="KW-0677">Repeat</keyword>
<keyword evidence="12" id="KW-1185">Reference proteome</keyword>
<dbReference type="InterPro" id="IPR015943">
    <property type="entry name" value="WD40/YVTN_repeat-like_dom_sf"/>
</dbReference>
<keyword evidence="9" id="KW-0539">Nucleus</keyword>
<reference evidence="11 12" key="1">
    <citation type="journal article" date="2018" name="New Phytol.">
        <title>Phylogenomics of Endogonaceae and evolution of mycorrhizas within Mucoromycota.</title>
        <authorList>
            <person name="Chang Y."/>
            <person name="Desiro A."/>
            <person name="Na H."/>
            <person name="Sandor L."/>
            <person name="Lipzen A."/>
            <person name="Clum A."/>
            <person name="Barry K."/>
            <person name="Grigoriev I.V."/>
            <person name="Martin F.M."/>
            <person name="Stajich J.E."/>
            <person name="Smith M.E."/>
            <person name="Bonito G."/>
            <person name="Spatafora J.W."/>
        </authorList>
    </citation>
    <scope>NUCLEOTIDE SEQUENCE [LARGE SCALE GENOMIC DNA]</scope>
    <source>
        <strain evidence="11 12">AD002</strain>
    </source>
</reference>
<dbReference type="InterPro" id="IPR001680">
    <property type="entry name" value="WD40_rpt"/>
</dbReference>
<dbReference type="GO" id="GO:0031080">
    <property type="term" value="C:nuclear pore outer ring"/>
    <property type="evidence" value="ECO:0007669"/>
    <property type="project" value="TreeGrafter"/>
</dbReference>
<dbReference type="PANTHER" id="PTHR11024">
    <property type="entry name" value="NUCLEAR PORE COMPLEX PROTEIN SEC13 / SEH1 FAMILY MEMBER"/>
    <property type="match status" value="1"/>
</dbReference>
<evidence type="ECO:0000256" key="1">
    <source>
        <dbReference type="ARBA" id="ARBA00004567"/>
    </source>
</evidence>
<dbReference type="GO" id="GO:0051028">
    <property type="term" value="P:mRNA transport"/>
    <property type="evidence" value="ECO:0007669"/>
    <property type="project" value="UniProtKB-KW"/>
</dbReference>
<keyword evidence="7" id="KW-0653">Protein transport</keyword>
<proteinExistence type="inferred from homology"/>
<evidence type="ECO:0000256" key="2">
    <source>
        <dbReference type="ARBA" id="ARBA00010102"/>
    </source>
</evidence>
<dbReference type="InterPro" id="IPR020472">
    <property type="entry name" value="WD40_PAC1"/>
</dbReference>
<dbReference type="PRINTS" id="PR00320">
    <property type="entry name" value="GPROTEINBRPT"/>
</dbReference>
<feature type="repeat" description="WD" evidence="10">
    <location>
        <begin position="8"/>
        <end position="42"/>
    </location>
</feature>
<evidence type="ECO:0000256" key="4">
    <source>
        <dbReference type="ARBA" id="ARBA00022574"/>
    </source>
</evidence>
<feature type="repeat" description="WD" evidence="10">
    <location>
        <begin position="54"/>
        <end position="88"/>
    </location>
</feature>
<evidence type="ECO:0000256" key="5">
    <source>
        <dbReference type="ARBA" id="ARBA00022737"/>
    </source>
</evidence>
<name>A0A433QMD2_9FUNG</name>
<dbReference type="Pfam" id="PF00400">
    <property type="entry name" value="WD40"/>
    <property type="match status" value="4"/>
</dbReference>
<dbReference type="SMART" id="SM00320">
    <property type="entry name" value="WD40"/>
    <property type="match status" value="5"/>
</dbReference>
<keyword evidence="4 10" id="KW-0853">WD repeat</keyword>
<evidence type="ECO:0000256" key="7">
    <source>
        <dbReference type="ARBA" id="ARBA00022927"/>
    </source>
</evidence>
<keyword evidence="3" id="KW-0813">Transport</keyword>
<protein>
    <submittedName>
        <fullName evidence="11">WD40-repeat-containing domain protein</fullName>
    </submittedName>
</protein>
<dbReference type="InterPro" id="IPR019775">
    <property type="entry name" value="WD40_repeat_CS"/>
</dbReference>
<comment type="caution">
    <text evidence="11">The sequence shown here is derived from an EMBL/GenBank/DDBJ whole genome shotgun (WGS) entry which is preliminary data.</text>
</comment>
<dbReference type="GO" id="GO:0015031">
    <property type="term" value="P:protein transport"/>
    <property type="evidence" value="ECO:0007669"/>
    <property type="project" value="UniProtKB-KW"/>
</dbReference>
<dbReference type="GO" id="GO:1904263">
    <property type="term" value="P:positive regulation of TORC1 signaling"/>
    <property type="evidence" value="ECO:0007669"/>
    <property type="project" value="TreeGrafter"/>
</dbReference>
<dbReference type="GO" id="GO:0035859">
    <property type="term" value="C:Seh1-associated complex"/>
    <property type="evidence" value="ECO:0007669"/>
    <property type="project" value="TreeGrafter"/>
</dbReference>
<evidence type="ECO:0000256" key="9">
    <source>
        <dbReference type="ARBA" id="ARBA00023242"/>
    </source>
</evidence>
<dbReference type="InterPro" id="IPR037363">
    <property type="entry name" value="Sec13/Seh1_fam"/>
</dbReference>
<evidence type="ECO:0000313" key="11">
    <source>
        <dbReference type="EMBL" id="RUS30931.1"/>
    </source>
</evidence>
<gene>
    <name evidence="11" type="ORF">BC938DRAFT_478751</name>
</gene>